<evidence type="ECO:0000259" key="3">
    <source>
        <dbReference type="Pfam" id="PF23726"/>
    </source>
</evidence>
<evidence type="ECO:0000313" key="5">
    <source>
        <dbReference type="Proteomes" id="UP001301350"/>
    </source>
</evidence>
<reference evidence="4 5" key="1">
    <citation type="submission" date="2022-07" db="EMBL/GenBank/DDBJ databases">
        <title>Genome-wide signatures of adaptation to extreme environments.</title>
        <authorList>
            <person name="Cho C.H."/>
            <person name="Yoon H.S."/>
        </authorList>
    </citation>
    <scope>NUCLEOTIDE SEQUENCE [LARGE SCALE GENOMIC DNA]</scope>
    <source>
        <strain evidence="4 5">DBV 063 E5</strain>
    </source>
</reference>
<dbReference type="InterPro" id="IPR004871">
    <property type="entry name" value="RSE1/DDB1/CPSF1_C"/>
</dbReference>
<evidence type="ECO:0000256" key="1">
    <source>
        <dbReference type="SAM" id="MobiDB-lite"/>
    </source>
</evidence>
<comment type="caution">
    <text evidence="4">The sequence shown here is derived from an EMBL/GenBank/DDBJ whole genome shotgun (WGS) entry which is preliminary data.</text>
</comment>
<feature type="domain" description="RSE1/DDB1/CPSF1 second beta-propeller" evidence="3">
    <location>
        <begin position="629"/>
        <end position="1134"/>
    </location>
</feature>
<protein>
    <recommendedName>
        <fullName evidence="6">DNA damage-binding protein 1</fullName>
    </recommendedName>
</protein>
<evidence type="ECO:0008006" key="6">
    <source>
        <dbReference type="Google" id="ProtNLM"/>
    </source>
</evidence>
<proteinExistence type="predicted"/>
<dbReference type="GO" id="GO:0005634">
    <property type="term" value="C:nucleus"/>
    <property type="evidence" value="ECO:0007669"/>
    <property type="project" value="InterPro"/>
</dbReference>
<feature type="region of interest" description="Disordered" evidence="1">
    <location>
        <begin position="807"/>
        <end position="826"/>
    </location>
</feature>
<evidence type="ECO:0000313" key="4">
    <source>
        <dbReference type="EMBL" id="KAK4535877.1"/>
    </source>
</evidence>
<accession>A0AAV9IU77</accession>
<evidence type="ECO:0000259" key="2">
    <source>
        <dbReference type="Pfam" id="PF03178"/>
    </source>
</evidence>
<dbReference type="Pfam" id="PF23726">
    <property type="entry name" value="Beta-prop_RSE1_2nd"/>
    <property type="match status" value="1"/>
</dbReference>
<dbReference type="GO" id="GO:0003676">
    <property type="term" value="F:nucleic acid binding"/>
    <property type="evidence" value="ECO:0007669"/>
    <property type="project" value="InterPro"/>
</dbReference>
<dbReference type="PROSITE" id="PS51257">
    <property type="entry name" value="PROKAR_LIPOPROTEIN"/>
    <property type="match status" value="1"/>
</dbReference>
<dbReference type="PANTHER" id="PTHR10644">
    <property type="entry name" value="DNA REPAIR/RNA PROCESSING CPSF FAMILY"/>
    <property type="match status" value="1"/>
</dbReference>
<sequence>MDIACKTVVPPTSVVAACAGHFCPEVVCYGGAAATAGRRSGTADRASANTPALDVVLSHGTTLELYRVSSDDRLCLVCRADIHGRVAALSRWPSASRVVDAADGRPQLVRKDWLLAGLEGGWGGNAAVRNAGRISVAALLLEYSPRRCDWVLLRVFTFALQRTVWQSDEGMMGVAAEVGRVADGVELRDGRLVGDGLWRRAGGIGDERPLVCADGEAASAPHFDEDPDTHGAPADGTTSVIDAGSGRCAALVVPFWTRAYVLAPPILGGGDKSIAVDGAEPGGNTDQGIPPALDPHRPPFRVTEAHVGVLNPAPLFFEVDLAELLGPVRIIDAAFLPRATLPTLLVLYEQQPTWAGRVEVIGNTGAVAAIALPPVGAGAGGESPSLAWALTGLPYDCERLCLLPGDGRSGVLVLSPNVLLWVDAGGTLTAALSLNRFGDEYMLLDGLSIPGAQYGGDAAQRTDASLVCGIANARVAGPRSDRLLLVAADGTLYRLQLSAHTSPPMRLTPVFAEAHGRSGCAPKGVFALSARLLMVASHLGSSMLLRLEWTSGKRGRSGAGSKRARSTGRDESWEVDVVDRLFQLGPIIDLCAARWPAATGARPSTAELVCCVGHGNDSALAVLRHHIEPTDLQKIELAGCRRVWTLYNAEAGTRRESTEEAASTTSRYHAYMVLSLQRSTVVLDTARGFEEVPASGFVTQSATLAAGNVLAGHYLVQVCRDGAHLIDGNLERVQTYWPPSGLSAADGGDIVGATVRDPWVALWTAAGHLTVLRVQANQVWETMWETDEVSCAAVYTGRMVEDLRRLMQNGERRGRPRPEPGASESVRQWEDGQLNTLNDDSAVFTDEAAVALLEEERFLYGLDGGSAGMDDSAPPTSASRALAHMARQQMPLEALLLAGTTDGALRVHALPGGECLMQCGRLYLGAALLTDEREGETVGAMSTAADAVEKEDGIVALDASTAAAVRTDATATAVGAGSRRAHRSRHAKIADLAMHDLSARHCTCLVAVLASGEALIYHGTMFADAALRFTRIDGLTSLTQVVIPAAAAGSSSSKAGSSSRRIGAVRAETFVNIDGHSGICLTGARPLVVLADSGAPTVHPLRDRPFVSLAELHNVACRRGLVTVSADGTVRVGQWRGLEAYHSVGPFLARKVRLGHPAVEAGVRLLYEPISDTVVVVTCRPSPVTERVFRTLTEGNRYEAARKQAQQPKLSTETGNDGEVAAATAAAAGTDGGEADNTTEDAAVAVAATGAHAELEAREQRVYRGAGRRHLPLPYERYAVLLLRRDTFEVVARQELDEFEAGLSLCTAHIRRFQSAAADDNQPPRVISEHDVVVLGTTYLKGEHTSIRGRLHVFEVSRQHGHGRTLYQMQRLAASEVKGAVSAVAPLKGGYISCSAGARLEVYKLVDDDMSCVSFYPGVNLFFSHVATLKQYILASDMLHSVSFLFWRERNVSQNFLCRDDAARELVASEWLIRGTQSCVVSVDTQGNVLQLSVPSATDAESRGGQRMLLESSMHCGMRVNGVQRMRVQEEDVHVLWMGSVDGAVLLVTPVAPAVHQRLTALYARLALQPEARRYALNVRGHRAFRALTYTGGGLDRPRRTLLDADLLHHFITLDAVRRKELARELGVPVEQIFDDIAAVTDTALQCV</sequence>
<dbReference type="Proteomes" id="UP001301350">
    <property type="component" value="Unassembled WGS sequence"/>
</dbReference>
<gene>
    <name evidence="4" type="ORF">CDCA_CDCA06G1902</name>
</gene>
<dbReference type="Gene3D" id="2.130.10.10">
    <property type="entry name" value="YVTN repeat-like/Quinoprotein amine dehydrogenase"/>
    <property type="match status" value="3"/>
</dbReference>
<dbReference type="InterPro" id="IPR050358">
    <property type="entry name" value="RSE1/DDB1/CFT1"/>
</dbReference>
<dbReference type="Pfam" id="PF03178">
    <property type="entry name" value="CPSF_A"/>
    <property type="match status" value="1"/>
</dbReference>
<dbReference type="InterPro" id="IPR015943">
    <property type="entry name" value="WD40/YVTN_repeat-like_dom_sf"/>
</dbReference>
<name>A0AAV9IU77_CYACA</name>
<feature type="compositionally biased region" description="Basic and acidic residues" evidence="1">
    <location>
        <begin position="807"/>
        <end position="818"/>
    </location>
</feature>
<keyword evidence="5" id="KW-1185">Reference proteome</keyword>
<dbReference type="EMBL" id="JANCYW010000006">
    <property type="protein sequence ID" value="KAK4535877.1"/>
    <property type="molecule type" value="Genomic_DNA"/>
</dbReference>
<dbReference type="InterPro" id="IPR058543">
    <property type="entry name" value="Beta-prop_RSE1/DDB1/CPSF1_2nd"/>
</dbReference>
<organism evidence="4 5">
    <name type="scientific">Cyanidium caldarium</name>
    <name type="common">Red alga</name>
    <dbReference type="NCBI Taxonomy" id="2771"/>
    <lineage>
        <taxon>Eukaryota</taxon>
        <taxon>Rhodophyta</taxon>
        <taxon>Bangiophyceae</taxon>
        <taxon>Cyanidiales</taxon>
        <taxon>Cyanidiaceae</taxon>
        <taxon>Cyanidium</taxon>
    </lineage>
</organism>
<feature type="domain" description="RSE1/DDB1/CPSF1 C-terminal" evidence="2">
    <location>
        <begin position="1279"/>
        <end position="1612"/>
    </location>
</feature>